<dbReference type="SUPFAM" id="SSF51269">
    <property type="entry name" value="AFP III-like domain"/>
    <property type="match status" value="1"/>
</dbReference>
<sequence length="351" mass="39244">MAGELKIGNHHIHDDSDCYVIAEIGHNHQGSFETAKEMIHVAKECGVSAVKFQKRDNRSLYTESFYNKPYENEFSYGPTYGSHREKLELSKEIYKDLLHYSEELEIDFIATAFDFISADFLNSIGVTAFKSASGDAKSLPLLEHIASFGKPLIVSTGGCNIDDVHRIYDAIMPINNHLAILQCTASYPSAHEHLDLNVIATYKKLFPDIVIGLSDHTNGIAMGPVAYQLGARVIEKHFTLNRALRGTDHGYSLEPVGFKKLVRDLKRTRVALGSSQKRVHECEKNPIIKMGKKLVAAKNLPVGHIITRDDIAIKSPGDGLQPYEINKVIGKRVKHELTMDDDILFEVLEED</sequence>
<dbReference type="PANTHER" id="PTHR42966">
    <property type="entry name" value="N-ACETYLNEURAMINATE SYNTHASE"/>
    <property type="match status" value="1"/>
</dbReference>
<dbReference type="GO" id="GO:0050462">
    <property type="term" value="F:N-acetylneuraminate synthase activity"/>
    <property type="evidence" value="ECO:0007669"/>
    <property type="project" value="UniProtKB-EC"/>
</dbReference>
<evidence type="ECO:0000313" key="2">
    <source>
        <dbReference type="EMBL" id="VAX23725.1"/>
    </source>
</evidence>
<dbReference type="InterPro" id="IPR013132">
    <property type="entry name" value="PseI/NeuA/B-like_N"/>
</dbReference>
<dbReference type="EC" id="2.5.1.56" evidence="2"/>
<dbReference type="AlphaFoldDB" id="A0A3B1CWW9"/>
<dbReference type="GO" id="GO:0016051">
    <property type="term" value="P:carbohydrate biosynthetic process"/>
    <property type="evidence" value="ECO:0007669"/>
    <property type="project" value="InterPro"/>
</dbReference>
<organism evidence="2">
    <name type="scientific">hydrothermal vent metagenome</name>
    <dbReference type="NCBI Taxonomy" id="652676"/>
    <lineage>
        <taxon>unclassified sequences</taxon>
        <taxon>metagenomes</taxon>
        <taxon>ecological metagenomes</taxon>
    </lineage>
</organism>
<dbReference type="Pfam" id="PF08666">
    <property type="entry name" value="SAF"/>
    <property type="match status" value="1"/>
</dbReference>
<dbReference type="InterPro" id="IPR057736">
    <property type="entry name" value="SAF_PseI/NeuA/NeuB"/>
</dbReference>
<protein>
    <submittedName>
        <fullName evidence="2">N-acetylneuraminate synthase</fullName>
        <ecNumber evidence="2">2.5.1.56</ecNumber>
    </submittedName>
</protein>
<gene>
    <name evidence="2" type="ORF">MNBD_NITROSPINAE02-1772</name>
</gene>
<dbReference type="PROSITE" id="PS50844">
    <property type="entry name" value="AFP_LIKE"/>
    <property type="match status" value="1"/>
</dbReference>
<dbReference type="CDD" id="cd11615">
    <property type="entry name" value="SAF_NeuB_like"/>
    <property type="match status" value="1"/>
</dbReference>
<dbReference type="InterPro" id="IPR051690">
    <property type="entry name" value="PseI-like"/>
</dbReference>
<evidence type="ECO:0000259" key="1">
    <source>
        <dbReference type="PROSITE" id="PS50844"/>
    </source>
</evidence>
<dbReference type="SMART" id="SM00858">
    <property type="entry name" value="SAF"/>
    <property type="match status" value="1"/>
</dbReference>
<dbReference type="GO" id="GO:0047444">
    <property type="term" value="F:N-acylneuraminate-9-phosphate synthase activity"/>
    <property type="evidence" value="ECO:0007669"/>
    <property type="project" value="TreeGrafter"/>
</dbReference>
<dbReference type="PANTHER" id="PTHR42966:SF1">
    <property type="entry name" value="SIALIC ACID SYNTHASE"/>
    <property type="match status" value="1"/>
</dbReference>
<name>A0A3B1CWW9_9ZZZZ</name>
<dbReference type="InterPro" id="IPR013974">
    <property type="entry name" value="SAF"/>
</dbReference>
<dbReference type="InterPro" id="IPR013785">
    <property type="entry name" value="Aldolase_TIM"/>
</dbReference>
<dbReference type="Pfam" id="PF03102">
    <property type="entry name" value="NeuB"/>
    <property type="match status" value="1"/>
</dbReference>
<dbReference type="InterPro" id="IPR036732">
    <property type="entry name" value="AFP_Neu5c_C_sf"/>
</dbReference>
<dbReference type="Gene3D" id="3.90.1210.10">
    <property type="entry name" value="Antifreeze-like/N-acetylneuraminic acid synthase C-terminal domain"/>
    <property type="match status" value="1"/>
</dbReference>
<dbReference type="Gene3D" id="3.20.20.70">
    <property type="entry name" value="Aldolase class I"/>
    <property type="match status" value="1"/>
</dbReference>
<accession>A0A3B1CWW9</accession>
<dbReference type="InterPro" id="IPR006190">
    <property type="entry name" value="SAF_AFP_Neu5Ac"/>
</dbReference>
<reference evidence="2" key="1">
    <citation type="submission" date="2018-06" db="EMBL/GenBank/DDBJ databases">
        <authorList>
            <person name="Zhirakovskaya E."/>
        </authorList>
    </citation>
    <scope>NUCLEOTIDE SEQUENCE</scope>
</reference>
<keyword evidence="2" id="KW-0808">Transferase</keyword>
<feature type="domain" description="AFP-like" evidence="1">
    <location>
        <begin position="293"/>
        <end position="351"/>
    </location>
</feature>
<proteinExistence type="predicted"/>
<dbReference type="EMBL" id="UOGE01000089">
    <property type="protein sequence ID" value="VAX23725.1"/>
    <property type="molecule type" value="Genomic_DNA"/>
</dbReference>
<dbReference type="SUPFAM" id="SSF51569">
    <property type="entry name" value="Aldolase"/>
    <property type="match status" value="1"/>
</dbReference>